<evidence type="ECO:0000313" key="10">
    <source>
        <dbReference type="EMBL" id="OXA48013.1"/>
    </source>
</evidence>
<keyword evidence="8" id="KW-0472">Membrane</keyword>
<dbReference type="InterPro" id="IPR026071">
    <property type="entry name" value="Glyco_Hydrolase_99"/>
</dbReference>
<keyword evidence="5" id="KW-0735">Signal-anchor</keyword>
<organism evidence="10 11">
    <name type="scientific">Folsomia candida</name>
    <name type="common">Springtail</name>
    <dbReference type="NCBI Taxonomy" id="158441"/>
    <lineage>
        <taxon>Eukaryota</taxon>
        <taxon>Metazoa</taxon>
        <taxon>Ecdysozoa</taxon>
        <taxon>Arthropoda</taxon>
        <taxon>Hexapoda</taxon>
        <taxon>Collembola</taxon>
        <taxon>Entomobryomorpha</taxon>
        <taxon>Isotomoidea</taxon>
        <taxon>Isotomidae</taxon>
        <taxon>Proisotominae</taxon>
        <taxon>Folsomia</taxon>
    </lineage>
</organism>
<keyword evidence="11" id="KW-1185">Reference proteome</keyword>
<sequence>MFSRALCLFALVAIAASGPTHPRNVTLVPKQTNKQIYIHWMPWFENRQTNTNGQWGIHWTMANRNPDNIIGPDNQREIAAHYYPEIHPYGSADPITLDYQIQSMKMAGVDGILIDWPGTVQANDLPKNHENCMAMINRLEGSGLQFGVVYEDRNLENTGDRIGQARRDMEFARDNFFSRGNYIRYNINAPLMLVFGPIILQSPSEWDQVFSVLPQKPTFLTLWYESQDAGANAQGEYAWIYSDFMDGLNNFYDNRPLPVKMGVAYPGFYDYYREGGWGDSYFFIAHEGLTTFQRTLNRALQSDVPMIQVGTWNDYGEGTMIEPTREFGNGFLNILANTLGVPVGDKEFNLVKELFFRRKDAEAKKDFALTQKLEEVNELINSVQYERAAELLRAI</sequence>
<dbReference type="GO" id="GO:0000139">
    <property type="term" value="C:Golgi membrane"/>
    <property type="evidence" value="ECO:0007669"/>
    <property type="project" value="UniProtKB-SubCell"/>
</dbReference>
<proteinExistence type="inferred from homology"/>
<keyword evidence="7" id="KW-0333">Golgi apparatus</keyword>
<keyword evidence="3" id="KW-0812">Transmembrane</keyword>
<dbReference type="AlphaFoldDB" id="A0A226DS22"/>
<evidence type="ECO:0000256" key="6">
    <source>
        <dbReference type="ARBA" id="ARBA00022989"/>
    </source>
</evidence>
<dbReference type="EMBL" id="LNIX01000012">
    <property type="protein sequence ID" value="OXA48013.1"/>
    <property type="molecule type" value="Genomic_DNA"/>
</dbReference>
<reference evidence="10 11" key="1">
    <citation type="submission" date="2015-12" db="EMBL/GenBank/DDBJ databases">
        <title>The genome of Folsomia candida.</title>
        <authorList>
            <person name="Faddeeva A."/>
            <person name="Derks M.F."/>
            <person name="Anvar Y."/>
            <person name="Smit S."/>
            <person name="Van Straalen N."/>
            <person name="Roelofs D."/>
        </authorList>
    </citation>
    <scope>NUCLEOTIDE SEQUENCE [LARGE SCALE GENOMIC DNA]</scope>
    <source>
        <strain evidence="10 11">VU population</strain>
        <tissue evidence="10">Whole body</tissue>
    </source>
</reference>
<accession>A0A226DS22</accession>
<keyword evidence="4" id="KW-0378">Hydrolase</keyword>
<evidence type="ECO:0000256" key="8">
    <source>
        <dbReference type="ARBA" id="ARBA00023136"/>
    </source>
</evidence>
<dbReference type="Proteomes" id="UP000198287">
    <property type="component" value="Unassembled WGS sequence"/>
</dbReference>
<comment type="caution">
    <text evidence="10">The sequence shown here is derived from an EMBL/GenBank/DDBJ whole genome shotgun (WGS) entry which is preliminary data.</text>
</comment>
<comment type="subcellular location">
    <subcellularLocation>
        <location evidence="1">Golgi apparatus membrane</location>
        <topology evidence="1">Single-pass type II membrane protein</topology>
    </subcellularLocation>
</comment>
<name>A0A226DS22_FOLCA</name>
<evidence type="ECO:0000256" key="7">
    <source>
        <dbReference type="ARBA" id="ARBA00023034"/>
    </source>
</evidence>
<feature type="signal peptide" evidence="9">
    <location>
        <begin position="1"/>
        <end position="22"/>
    </location>
</feature>
<dbReference type="Gene3D" id="3.20.20.80">
    <property type="entry name" value="Glycosidases"/>
    <property type="match status" value="1"/>
</dbReference>
<evidence type="ECO:0000256" key="3">
    <source>
        <dbReference type="ARBA" id="ARBA00022692"/>
    </source>
</evidence>
<comment type="similarity">
    <text evidence="2">Belongs to the glycosyl hydrolase 99 family.</text>
</comment>
<evidence type="ECO:0000256" key="2">
    <source>
        <dbReference type="ARBA" id="ARBA00009559"/>
    </source>
</evidence>
<evidence type="ECO:0000313" key="11">
    <source>
        <dbReference type="Proteomes" id="UP000198287"/>
    </source>
</evidence>
<evidence type="ECO:0000256" key="1">
    <source>
        <dbReference type="ARBA" id="ARBA00004323"/>
    </source>
</evidence>
<feature type="chain" id="PRO_5013234421" evidence="9">
    <location>
        <begin position="23"/>
        <end position="395"/>
    </location>
</feature>
<gene>
    <name evidence="10" type="ORF">Fcan01_17450</name>
</gene>
<evidence type="ECO:0000256" key="9">
    <source>
        <dbReference type="SAM" id="SignalP"/>
    </source>
</evidence>
<dbReference type="GO" id="GO:0004559">
    <property type="term" value="F:alpha-mannosidase activity"/>
    <property type="evidence" value="ECO:0007669"/>
    <property type="project" value="TreeGrafter"/>
</dbReference>
<dbReference type="PANTHER" id="PTHR13572">
    <property type="entry name" value="ENDO-ALPHA-1,2-MANNOSIDASE"/>
    <property type="match status" value="1"/>
</dbReference>
<evidence type="ECO:0000256" key="5">
    <source>
        <dbReference type="ARBA" id="ARBA00022968"/>
    </source>
</evidence>
<protein>
    <submittedName>
        <fullName evidence="10">Glycoprotein endo-alpha-1,2-mannosidase-like protein</fullName>
    </submittedName>
</protein>
<keyword evidence="6" id="KW-1133">Transmembrane helix</keyword>
<dbReference type="CDD" id="cd11575">
    <property type="entry name" value="GH99_GH71_like_3"/>
    <property type="match status" value="1"/>
</dbReference>
<dbReference type="OMA" id="IQLATWN"/>
<keyword evidence="9" id="KW-0732">Signal</keyword>
<evidence type="ECO:0000256" key="4">
    <source>
        <dbReference type="ARBA" id="ARBA00022801"/>
    </source>
</evidence>
<dbReference type="PANTHER" id="PTHR13572:SF4">
    <property type="entry name" value="RE57134P"/>
    <property type="match status" value="1"/>
</dbReference>
<dbReference type="OrthoDB" id="406152at2759"/>